<organism evidence="11 12">
    <name type="scientific">Piscinibacter terrae</name>
    <dbReference type="NCBI Taxonomy" id="2496871"/>
    <lineage>
        <taxon>Bacteria</taxon>
        <taxon>Pseudomonadati</taxon>
        <taxon>Pseudomonadota</taxon>
        <taxon>Betaproteobacteria</taxon>
        <taxon>Burkholderiales</taxon>
        <taxon>Sphaerotilaceae</taxon>
        <taxon>Piscinibacter</taxon>
    </lineage>
</organism>
<comment type="caution">
    <text evidence="11">The sequence shown here is derived from an EMBL/GenBank/DDBJ whole genome shotgun (WGS) entry which is preliminary data.</text>
</comment>
<evidence type="ECO:0000256" key="3">
    <source>
        <dbReference type="ARBA" id="ARBA00022793"/>
    </source>
</evidence>
<name>A0A3N7HNP5_9BURK</name>
<dbReference type="OrthoDB" id="9793120at2"/>
<dbReference type="EC" id="4.1.1.50" evidence="11"/>
<dbReference type="EMBL" id="QUSW01000007">
    <property type="protein sequence ID" value="RQP22321.1"/>
    <property type="molecule type" value="Genomic_DNA"/>
</dbReference>
<dbReference type="NCBIfam" id="TIGR03330">
    <property type="entry name" value="SAM_DCase_Bsu"/>
    <property type="match status" value="1"/>
</dbReference>
<keyword evidence="2" id="KW-0949">S-adenosyl-L-methionine</keyword>
<dbReference type="InterPro" id="IPR003826">
    <property type="entry name" value="AdoMetDC_fam_prok"/>
</dbReference>
<keyword evidence="6" id="KW-0620">Polyamine biosynthesis</keyword>
<dbReference type="GO" id="GO:0008295">
    <property type="term" value="P:spermidine biosynthetic process"/>
    <property type="evidence" value="ECO:0007669"/>
    <property type="project" value="UniProtKB-KW"/>
</dbReference>
<evidence type="ECO:0000313" key="12">
    <source>
        <dbReference type="Proteomes" id="UP000267464"/>
    </source>
</evidence>
<reference evidence="11 12" key="2">
    <citation type="submission" date="2018-12" db="EMBL/GenBank/DDBJ databases">
        <title>Rhizobacter gummiphilus sp. nov., a rubber-degrading bacterium isolated from the soil of a botanical garden in Japan.</title>
        <authorList>
            <person name="Shunsuke S.S."/>
        </authorList>
    </citation>
    <scope>NUCLEOTIDE SEQUENCE [LARGE SCALE GENOMIC DNA]</scope>
    <source>
        <strain evidence="11 12">S-16</strain>
    </source>
</reference>
<dbReference type="InterPro" id="IPR042286">
    <property type="entry name" value="AdoMetDC_C"/>
</dbReference>
<evidence type="ECO:0000256" key="10">
    <source>
        <dbReference type="ARBA" id="ARBA00023317"/>
    </source>
</evidence>
<dbReference type="PANTHER" id="PTHR33866:SF2">
    <property type="entry name" value="S-ADENOSYLMETHIONINE DECARBOXYLASE PROENZYME"/>
    <property type="match status" value="1"/>
</dbReference>
<keyword evidence="5" id="KW-0745">Spermidine biosynthesis</keyword>
<proteinExistence type="predicted"/>
<keyword evidence="7" id="KW-0865">Zymogen</keyword>
<evidence type="ECO:0000256" key="7">
    <source>
        <dbReference type="ARBA" id="ARBA00023145"/>
    </source>
</evidence>
<dbReference type="InterPro" id="IPR042284">
    <property type="entry name" value="AdoMetDC_N"/>
</dbReference>
<dbReference type="Pfam" id="PF02675">
    <property type="entry name" value="AdoMet_dc"/>
    <property type="match status" value="1"/>
</dbReference>
<evidence type="ECO:0000256" key="4">
    <source>
        <dbReference type="ARBA" id="ARBA00022813"/>
    </source>
</evidence>
<keyword evidence="8 11" id="KW-0456">Lyase</keyword>
<evidence type="ECO:0000313" key="11">
    <source>
        <dbReference type="EMBL" id="RQP22321.1"/>
    </source>
</evidence>
<keyword evidence="9" id="KW-0704">Schiff base</keyword>
<keyword evidence="4" id="KW-0068">Autocatalytic cleavage</keyword>
<keyword evidence="12" id="KW-1185">Reference proteome</keyword>
<dbReference type="SUPFAM" id="SSF56276">
    <property type="entry name" value="S-adenosylmethionine decarboxylase"/>
    <property type="match status" value="1"/>
</dbReference>
<keyword evidence="3" id="KW-0210">Decarboxylase</keyword>
<keyword evidence="10" id="KW-0670">Pyruvate</keyword>
<comment type="cofactor">
    <cofactor evidence="1">
        <name>pyruvate</name>
        <dbReference type="ChEBI" id="CHEBI:15361"/>
    </cofactor>
</comment>
<evidence type="ECO:0000256" key="1">
    <source>
        <dbReference type="ARBA" id="ARBA00001928"/>
    </source>
</evidence>
<evidence type="ECO:0000256" key="5">
    <source>
        <dbReference type="ARBA" id="ARBA00023066"/>
    </source>
</evidence>
<dbReference type="RefSeq" id="WP_124542534.1">
    <property type="nucleotide sequence ID" value="NZ_QUSW01000007.1"/>
</dbReference>
<sequence length="128" mass="13023">MDGLHLTADLRGCDPGLAAMTDAAALRAMCVGAVEAAGLGAVGELFHVFPPPGGVTGVVLLAESHLAVHTWPELGAVTLDVYVCNYGGNNSARAQALLEALVVAFGAREAHRQSLRRGALAAPVVRAA</sequence>
<dbReference type="Gene3D" id="3.30.360.110">
    <property type="entry name" value="S-adenosylmethionine decarboxylase domain"/>
    <property type="match status" value="1"/>
</dbReference>
<dbReference type="InterPro" id="IPR017716">
    <property type="entry name" value="S-AdoMet_deCOase_pro-enz"/>
</dbReference>
<dbReference type="AlphaFoldDB" id="A0A3N7HNP5"/>
<dbReference type="Gene3D" id="3.30.160.750">
    <property type="match status" value="1"/>
</dbReference>
<dbReference type="GO" id="GO:0005829">
    <property type="term" value="C:cytosol"/>
    <property type="evidence" value="ECO:0007669"/>
    <property type="project" value="TreeGrafter"/>
</dbReference>
<reference evidence="11 12" key="1">
    <citation type="submission" date="2018-08" db="EMBL/GenBank/DDBJ databases">
        <authorList>
            <person name="Khan S.A."/>
            <person name="Jeon C.O."/>
            <person name="Chun B.H."/>
            <person name="Jeong S.E."/>
        </authorList>
    </citation>
    <scope>NUCLEOTIDE SEQUENCE [LARGE SCALE GENOMIC DNA]</scope>
    <source>
        <strain evidence="11 12">S-16</strain>
    </source>
</reference>
<dbReference type="GO" id="GO:0004014">
    <property type="term" value="F:adenosylmethionine decarboxylase activity"/>
    <property type="evidence" value="ECO:0007669"/>
    <property type="project" value="UniProtKB-EC"/>
</dbReference>
<dbReference type="Proteomes" id="UP000267464">
    <property type="component" value="Unassembled WGS sequence"/>
</dbReference>
<evidence type="ECO:0000256" key="6">
    <source>
        <dbReference type="ARBA" id="ARBA00023115"/>
    </source>
</evidence>
<protein>
    <submittedName>
        <fullName evidence="11">Adenosylmethionine decarboxylase</fullName>
        <ecNumber evidence="11">4.1.1.50</ecNumber>
    </submittedName>
</protein>
<evidence type="ECO:0000256" key="8">
    <source>
        <dbReference type="ARBA" id="ARBA00023239"/>
    </source>
</evidence>
<gene>
    <name evidence="11" type="primary">speD</name>
    <name evidence="11" type="ORF">DZC73_21925</name>
</gene>
<accession>A0A3N7HNP5</accession>
<evidence type="ECO:0000256" key="9">
    <source>
        <dbReference type="ARBA" id="ARBA00023270"/>
    </source>
</evidence>
<evidence type="ECO:0000256" key="2">
    <source>
        <dbReference type="ARBA" id="ARBA00022691"/>
    </source>
</evidence>
<dbReference type="InterPro" id="IPR016067">
    <property type="entry name" value="S-AdoMet_deCO2ase_core"/>
</dbReference>
<dbReference type="PANTHER" id="PTHR33866">
    <property type="entry name" value="S-ADENOSYLMETHIONINE DECARBOXYLASE PROENZYME"/>
    <property type="match status" value="1"/>
</dbReference>